<sequence length="263" mass="28493">MVEVEDPHPNEITFGLGPFGDPNLAAGGANAPPGKAHMSIGVGAGTSTQDAGAATELHTYIHHLERKIDDLSTVVERDKHVCDELAEIKLLLQISTSYSSGSRGGRRSHHSPSRSRDGGPLVEDQPRPSIKDRLEPPGVKGGQAKKGACHRERSRSPNSRDPHRKRSAFERLGVGSVSTSSTHSVRIGKGHNESTPSFTRVANDEDGLLEFQTNGYREGLKNAQDKSPFVSRPKEKGGGSQITECLEPRARDNYKKDRHESSP</sequence>
<protein>
    <submittedName>
        <fullName evidence="1">Uncharacterized protein</fullName>
    </submittedName>
</protein>
<gene>
    <name evidence="1" type="ORF">RHMOL_Rhmol06G0003500</name>
</gene>
<reference evidence="1" key="1">
    <citation type="submission" date="2022-02" db="EMBL/GenBank/DDBJ databases">
        <title>Plant Genome Project.</title>
        <authorList>
            <person name="Zhang R.-G."/>
        </authorList>
    </citation>
    <scope>NUCLEOTIDE SEQUENCE</scope>
    <source>
        <strain evidence="1">AT1</strain>
    </source>
</reference>
<comment type="caution">
    <text evidence="1">The sequence shown here is derived from an EMBL/GenBank/DDBJ whole genome shotgun (WGS) entry which is preliminary data.</text>
</comment>
<proteinExistence type="predicted"/>
<accession>A0ACC0N7A1</accession>
<dbReference type="Proteomes" id="UP001062846">
    <property type="component" value="Chromosome 6"/>
</dbReference>
<evidence type="ECO:0000313" key="2">
    <source>
        <dbReference type="Proteomes" id="UP001062846"/>
    </source>
</evidence>
<evidence type="ECO:0000313" key="1">
    <source>
        <dbReference type="EMBL" id="KAI8549140.1"/>
    </source>
</evidence>
<name>A0ACC0N7A1_RHOML</name>
<organism evidence="1 2">
    <name type="scientific">Rhododendron molle</name>
    <name type="common">Chinese azalea</name>
    <name type="synonym">Azalea mollis</name>
    <dbReference type="NCBI Taxonomy" id="49168"/>
    <lineage>
        <taxon>Eukaryota</taxon>
        <taxon>Viridiplantae</taxon>
        <taxon>Streptophyta</taxon>
        <taxon>Embryophyta</taxon>
        <taxon>Tracheophyta</taxon>
        <taxon>Spermatophyta</taxon>
        <taxon>Magnoliopsida</taxon>
        <taxon>eudicotyledons</taxon>
        <taxon>Gunneridae</taxon>
        <taxon>Pentapetalae</taxon>
        <taxon>asterids</taxon>
        <taxon>Ericales</taxon>
        <taxon>Ericaceae</taxon>
        <taxon>Ericoideae</taxon>
        <taxon>Rhodoreae</taxon>
        <taxon>Rhododendron</taxon>
    </lineage>
</organism>
<keyword evidence="2" id="KW-1185">Reference proteome</keyword>
<dbReference type="EMBL" id="CM046393">
    <property type="protein sequence ID" value="KAI8549140.1"/>
    <property type="molecule type" value="Genomic_DNA"/>
</dbReference>